<reference evidence="2 3" key="1">
    <citation type="submission" date="2022-05" db="EMBL/GenBank/DDBJ databases">
        <authorList>
            <consortium name="Genoscope - CEA"/>
            <person name="William W."/>
        </authorList>
    </citation>
    <scope>NUCLEOTIDE SEQUENCE [LARGE SCALE GENOMIC DNA]</scope>
</reference>
<evidence type="ECO:0000256" key="1">
    <source>
        <dbReference type="SAM" id="Coils"/>
    </source>
</evidence>
<sequence length="428" mass="48867">MPRNSEDVNLGDRYAILLNKSLKENQALREELKEREEQNSTKIEQLTSKVDSLCRLLEQEQTKGSSKKSNHKSAKVHVPTRCRLSQAVCFITIIIKFPKESFSNAVLQTWRNFGVSVVQWVTCIEAHHNTEIAENGQEMNLYHYHMAIKLEKRVWWFQVRKYLDENFGINVNFSNNHTTYYSVYRYVTKEDNDTLHSLCHPDLMDVAPQIESPVAMKKRKAKAKQQRLKSQKRGGDCLSTFDMCQLVQAKSISSRLELVSLAVAQVREGKTALAEFIANQGSKAVNEVIQLAKDFAEAETSLNRSKKTHIKLLEEKLTRECTEGCEGRWCTAAKELLQCHKIEKRSFCNAIYSALEKCRGKYLNVYIHGPAKCGKLFIVSPLKVIYQAFLNPATGSFAWIAAEEAEIIYLNDFGGILRSSPEPIFCKL</sequence>
<dbReference type="EMBL" id="CALNXI010000570">
    <property type="protein sequence ID" value="CAH3029407.1"/>
    <property type="molecule type" value="Genomic_DNA"/>
</dbReference>
<proteinExistence type="predicted"/>
<protein>
    <submittedName>
        <fullName evidence="2">Uncharacterized protein</fullName>
    </submittedName>
</protein>
<dbReference type="Proteomes" id="UP001159427">
    <property type="component" value="Unassembled WGS sequence"/>
</dbReference>
<keyword evidence="1" id="KW-0175">Coiled coil</keyword>
<name>A0ABN8MMU3_9CNID</name>
<dbReference type="InterPro" id="IPR027417">
    <property type="entry name" value="P-loop_NTPase"/>
</dbReference>
<comment type="caution">
    <text evidence="2">The sequence shown here is derived from an EMBL/GenBank/DDBJ whole genome shotgun (WGS) entry which is preliminary data.</text>
</comment>
<organism evidence="2 3">
    <name type="scientific">Porites evermanni</name>
    <dbReference type="NCBI Taxonomy" id="104178"/>
    <lineage>
        <taxon>Eukaryota</taxon>
        <taxon>Metazoa</taxon>
        <taxon>Cnidaria</taxon>
        <taxon>Anthozoa</taxon>
        <taxon>Hexacorallia</taxon>
        <taxon>Scleractinia</taxon>
        <taxon>Fungiina</taxon>
        <taxon>Poritidae</taxon>
        <taxon>Porites</taxon>
    </lineage>
</organism>
<keyword evidence="3" id="KW-1185">Reference proteome</keyword>
<dbReference type="Gene3D" id="3.40.50.300">
    <property type="entry name" value="P-loop containing nucleotide triphosphate hydrolases"/>
    <property type="match status" value="1"/>
</dbReference>
<feature type="coiled-coil region" evidence="1">
    <location>
        <begin position="18"/>
        <end position="63"/>
    </location>
</feature>
<evidence type="ECO:0000313" key="2">
    <source>
        <dbReference type="EMBL" id="CAH3029407.1"/>
    </source>
</evidence>
<accession>A0ABN8MMU3</accession>
<evidence type="ECO:0000313" key="3">
    <source>
        <dbReference type="Proteomes" id="UP001159427"/>
    </source>
</evidence>
<gene>
    <name evidence="2" type="ORF">PEVE_00036123</name>
</gene>